<dbReference type="Proteomes" id="UP000809137">
    <property type="component" value="Unassembled WGS sequence"/>
</dbReference>
<dbReference type="Gene3D" id="1.10.260.40">
    <property type="entry name" value="lambda repressor-like DNA-binding domains"/>
    <property type="match status" value="1"/>
</dbReference>
<dbReference type="PANTHER" id="PTHR36511:SF4">
    <property type="entry name" value="ANTITOXIN MQSA"/>
    <property type="match status" value="1"/>
</dbReference>
<dbReference type="CDD" id="cd00093">
    <property type="entry name" value="HTH_XRE"/>
    <property type="match status" value="1"/>
</dbReference>
<feature type="domain" description="HTH cro/C1-type" evidence="4">
    <location>
        <begin position="37"/>
        <end position="90"/>
    </location>
</feature>
<sequence length="97" mass="10664">MDQKLFSRLTASMGQMNEIIEGSAEPSRVTEVNQSSIKQLRDKTGLSQSGFATLISVSVDTLKNWEQGRRKPTGPAQALLRAIEHDPVNVIKALSVR</sequence>
<keyword evidence="3" id="KW-0804">Transcription</keyword>
<gene>
    <name evidence="5" type="ORF">JJB79_16450</name>
</gene>
<dbReference type="PANTHER" id="PTHR36511">
    <property type="entry name" value="MERR FAMILY BACTERIAL REGULATORY PROTEIN"/>
    <property type="match status" value="1"/>
</dbReference>
<keyword evidence="6" id="KW-1185">Reference proteome</keyword>
<proteinExistence type="predicted"/>
<dbReference type="Pfam" id="PF13560">
    <property type="entry name" value="HTH_31"/>
    <property type="match status" value="1"/>
</dbReference>
<reference evidence="5 6" key="1">
    <citation type="submission" date="2021-01" db="EMBL/GenBank/DDBJ databases">
        <title>Complete genome sequence of Pantoea eucrina OB49, a heavy metal tolerant bacterium with PGPR potential isolated from wheat in Algeria.</title>
        <authorList>
            <person name="Lekired A."/>
            <person name="Ouzari I.H."/>
        </authorList>
    </citation>
    <scope>NUCLEOTIDE SEQUENCE [LARGE SCALE GENOMIC DNA]</scope>
    <source>
        <strain evidence="5 6">OB49</strain>
    </source>
</reference>
<dbReference type="NCBIfam" id="NF041265">
    <property type="entry name" value="NadS"/>
    <property type="match status" value="1"/>
</dbReference>
<evidence type="ECO:0000256" key="1">
    <source>
        <dbReference type="ARBA" id="ARBA00023015"/>
    </source>
</evidence>
<keyword evidence="1" id="KW-0805">Transcription regulation</keyword>
<name>A0ABS1ZAG9_9GAMM</name>
<dbReference type="InterPro" id="IPR047761">
    <property type="entry name" value="NadS-like"/>
</dbReference>
<evidence type="ECO:0000256" key="2">
    <source>
        <dbReference type="ARBA" id="ARBA00023125"/>
    </source>
</evidence>
<keyword evidence="2" id="KW-0238">DNA-binding</keyword>
<protein>
    <submittedName>
        <fullName evidence="5">Helix-turn-helix domain-containing protein</fullName>
    </submittedName>
</protein>
<accession>A0ABS1ZAG9</accession>
<organism evidence="5 6">
    <name type="scientific">Pantoea eucrina</name>
    <dbReference type="NCBI Taxonomy" id="472693"/>
    <lineage>
        <taxon>Bacteria</taxon>
        <taxon>Pseudomonadati</taxon>
        <taxon>Pseudomonadota</taxon>
        <taxon>Gammaproteobacteria</taxon>
        <taxon>Enterobacterales</taxon>
        <taxon>Erwiniaceae</taxon>
        <taxon>Pantoea</taxon>
    </lineage>
</organism>
<dbReference type="InterPro" id="IPR052359">
    <property type="entry name" value="HTH-type_reg/antitoxin"/>
</dbReference>
<evidence type="ECO:0000313" key="5">
    <source>
        <dbReference type="EMBL" id="MBM0748983.1"/>
    </source>
</evidence>
<dbReference type="RefSeq" id="WP_040113267.1">
    <property type="nucleotide sequence ID" value="NZ_JAFCXS010000015.1"/>
</dbReference>
<evidence type="ECO:0000259" key="4">
    <source>
        <dbReference type="PROSITE" id="PS50943"/>
    </source>
</evidence>
<dbReference type="InterPro" id="IPR010982">
    <property type="entry name" value="Lambda_DNA-bd_dom_sf"/>
</dbReference>
<dbReference type="SUPFAM" id="SSF47413">
    <property type="entry name" value="lambda repressor-like DNA-binding domains"/>
    <property type="match status" value="1"/>
</dbReference>
<evidence type="ECO:0000256" key="3">
    <source>
        <dbReference type="ARBA" id="ARBA00023163"/>
    </source>
</evidence>
<dbReference type="PROSITE" id="PS50943">
    <property type="entry name" value="HTH_CROC1"/>
    <property type="match status" value="1"/>
</dbReference>
<dbReference type="InterPro" id="IPR001387">
    <property type="entry name" value="Cro/C1-type_HTH"/>
</dbReference>
<dbReference type="SMART" id="SM00530">
    <property type="entry name" value="HTH_XRE"/>
    <property type="match status" value="1"/>
</dbReference>
<comment type="caution">
    <text evidence="5">The sequence shown here is derived from an EMBL/GenBank/DDBJ whole genome shotgun (WGS) entry which is preliminary data.</text>
</comment>
<dbReference type="EMBL" id="JAFCXS010000015">
    <property type="protein sequence ID" value="MBM0748983.1"/>
    <property type="molecule type" value="Genomic_DNA"/>
</dbReference>
<evidence type="ECO:0000313" key="6">
    <source>
        <dbReference type="Proteomes" id="UP000809137"/>
    </source>
</evidence>